<dbReference type="Pfam" id="PF20209">
    <property type="entry name" value="DUF6570"/>
    <property type="match status" value="1"/>
</dbReference>
<dbReference type="EMBL" id="MU150626">
    <property type="protein sequence ID" value="KAF9455532.1"/>
    <property type="molecule type" value="Genomic_DNA"/>
</dbReference>
<keyword evidence="4" id="KW-1185">Reference proteome</keyword>
<comment type="caution">
    <text evidence="2">The sequence shown here is derived from an EMBL/GenBank/DDBJ whole genome shotgun (WGS) entry which is preliminary data.</text>
</comment>
<dbReference type="EMBL" id="MU150637">
    <property type="protein sequence ID" value="KAF9455506.1"/>
    <property type="molecule type" value="Genomic_DNA"/>
</dbReference>
<organism evidence="2 4">
    <name type="scientific">Collybia nuda</name>
    <dbReference type="NCBI Taxonomy" id="64659"/>
    <lineage>
        <taxon>Eukaryota</taxon>
        <taxon>Fungi</taxon>
        <taxon>Dikarya</taxon>
        <taxon>Basidiomycota</taxon>
        <taxon>Agaricomycotina</taxon>
        <taxon>Agaricomycetes</taxon>
        <taxon>Agaricomycetidae</taxon>
        <taxon>Agaricales</taxon>
        <taxon>Tricholomatineae</taxon>
        <taxon>Clitocybaceae</taxon>
        <taxon>Collybia</taxon>
    </lineage>
</organism>
<evidence type="ECO:0000313" key="2">
    <source>
        <dbReference type="EMBL" id="KAF9455506.1"/>
    </source>
</evidence>
<evidence type="ECO:0000313" key="3">
    <source>
        <dbReference type="EMBL" id="KAF9455532.1"/>
    </source>
</evidence>
<evidence type="ECO:0000259" key="1">
    <source>
        <dbReference type="Pfam" id="PF20209"/>
    </source>
</evidence>
<dbReference type="InterPro" id="IPR046700">
    <property type="entry name" value="DUF6570"/>
</dbReference>
<sequence length="233" mass="26387">MLLYNNAVDTHYHTQICHECGKALGADRLPKLALANRLWIGDVPLELSILTLPECLLIAKYFPVAYIVKLFPKARGSQYWDQRTMNSALKGNVSTYRLDHTEISVMVSNNIMPPPARILSATIGVIFVGPKNLPERILPDFLRVRRRRVYQALVWLKNNNPLYCDIIISELRLAQLPDNAVPEEILAGTKYSSDTGALSMEQEGYVPHYDDEQYNKEGECMCTVIISKPLLLI</sequence>
<name>A0A9P5XU48_9AGAR</name>
<evidence type="ECO:0000313" key="4">
    <source>
        <dbReference type="Proteomes" id="UP000807353"/>
    </source>
</evidence>
<dbReference type="AlphaFoldDB" id="A0A9P5XU48"/>
<protein>
    <recommendedName>
        <fullName evidence="1">DUF6570 domain-containing protein</fullName>
    </recommendedName>
</protein>
<reference evidence="2" key="1">
    <citation type="submission" date="2020-11" db="EMBL/GenBank/DDBJ databases">
        <authorList>
            <consortium name="DOE Joint Genome Institute"/>
            <person name="Ahrendt S."/>
            <person name="Riley R."/>
            <person name="Andreopoulos W."/>
            <person name="Labutti K."/>
            <person name="Pangilinan J."/>
            <person name="Ruiz-Duenas F.J."/>
            <person name="Barrasa J.M."/>
            <person name="Sanchez-Garcia M."/>
            <person name="Camarero S."/>
            <person name="Miyauchi S."/>
            <person name="Serrano A."/>
            <person name="Linde D."/>
            <person name="Babiker R."/>
            <person name="Drula E."/>
            <person name="Ayuso-Fernandez I."/>
            <person name="Pacheco R."/>
            <person name="Padilla G."/>
            <person name="Ferreira P."/>
            <person name="Barriuso J."/>
            <person name="Kellner H."/>
            <person name="Castanera R."/>
            <person name="Alfaro M."/>
            <person name="Ramirez L."/>
            <person name="Pisabarro A.G."/>
            <person name="Kuo A."/>
            <person name="Tritt A."/>
            <person name="Lipzen A."/>
            <person name="He G."/>
            <person name="Yan M."/>
            <person name="Ng V."/>
            <person name="Cullen D."/>
            <person name="Martin F."/>
            <person name="Rosso M.-N."/>
            <person name="Henrissat B."/>
            <person name="Hibbett D."/>
            <person name="Martinez A.T."/>
            <person name="Grigoriev I.V."/>
        </authorList>
    </citation>
    <scope>NUCLEOTIDE SEQUENCE</scope>
    <source>
        <strain evidence="2">CBS 247.69</strain>
    </source>
</reference>
<dbReference type="Proteomes" id="UP000807353">
    <property type="component" value="Unassembled WGS sequence"/>
</dbReference>
<proteinExistence type="predicted"/>
<gene>
    <name evidence="3" type="ORF">BDZ94DRAFT_1179772</name>
    <name evidence="2" type="ORF">BDZ94DRAFT_1179828</name>
</gene>
<feature type="domain" description="DUF6570" evidence="1">
    <location>
        <begin position="27"/>
        <end position="173"/>
    </location>
</feature>
<accession>A0A9P5XU48</accession>
<dbReference type="OrthoDB" id="3257061at2759"/>